<accession>A0A1J5PIL4</accession>
<comment type="caution">
    <text evidence="1">The sequence shown here is derived from an EMBL/GenBank/DDBJ whole genome shotgun (WGS) entry which is preliminary data.</text>
</comment>
<reference evidence="1" key="1">
    <citation type="submission" date="2016-10" db="EMBL/GenBank/DDBJ databases">
        <title>Sequence of Gallionella enrichment culture.</title>
        <authorList>
            <person name="Poehlein A."/>
            <person name="Muehling M."/>
            <person name="Daniel R."/>
        </authorList>
    </citation>
    <scope>NUCLEOTIDE SEQUENCE</scope>
</reference>
<dbReference type="AlphaFoldDB" id="A0A1J5PIL4"/>
<dbReference type="EMBL" id="MLJW01009037">
    <property type="protein sequence ID" value="OIQ63405.1"/>
    <property type="molecule type" value="Genomic_DNA"/>
</dbReference>
<gene>
    <name evidence="1" type="ORF">GALL_550550</name>
</gene>
<organism evidence="1">
    <name type="scientific">mine drainage metagenome</name>
    <dbReference type="NCBI Taxonomy" id="410659"/>
    <lineage>
        <taxon>unclassified sequences</taxon>
        <taxon>metagenomes</taxon>
        <taxon>ecological metagenomes</taxon>
    </lineage>
</organism>
<sequence length="89" mass="9314">MVMTTNPRPKALSAALTQSNFCGDRWLSGKLRQPKAKVSSPSGRLIAKSHGQLTNDNAIPAKAGPTVEAPATTIAFIPIAAPNRSFATV</sequence>
<proteinExistence type="predicted"/>
<protein>
    <submittedName>
        <fullName evidence="1">Uncharacterized protein</fullName>
    </submittedName>
</protein>
<evidence type="ECO:0000313" key="1">
    <source>
        <dbReference type="EMBL" id="OIQ63405.1"/>
    </source>
</evidence>
<name>A0A1J5PIL4_9ZZZZ</name>